<dbReference type="RefSeq" id="WP_011333481.1">
    <property type="nucleotide sequence ID" value="NC_007492.2"/>
</dbReference>
<evidence type="ECO:0000313" key="1">
    <source>
        <dbReference type="EMBL" id="ABA73781.1"/>
    </source>
</evidence>
<evidence type="ECO:0000313" key="2">
    <source>
        <dbReference type="Proteomes" id="UP000002704"/>
    </source>
</evidence>
<dbReference type="EMBL" id="CP000094">
    <property type="protein sequence ID" value="ABA73781.1"/>
    <property type="molecule type" value="Genomic_DNA"/>
</dbReference>
<proteinExistence type="predicted"/>
<gene>
    <name evidence="1" type="ordered locus">Pfl01_2038</name>
</gene>
<dbReference type="AlphaFoldDB" id="Q3KEM5"/>
<protein>
    <submittedName>
        <fullName evidence="1">Uncharacterized protein</fullName>
    </submittedName>
</protein>
<dbReference type="HOGENOM" id="CLU_1517043_0_0_6"/>
<dbReference type="Proteomes" id="UP000002704">
    <property type="component" value="Chromosome"/>
</dbReference>
<reference evidence="1 2" key="1">
    <citation type="journal article" date="2009" name="Genome Biol.">
        <title>Genomic and genetic analyses of diversity and plant interactions of Pseudomonas fluorescens.</title>
        <authorList>
            <person name="Silby M.W."/>
            <person name="Cerdeno-Tarraga A.M."/>
            <person name="Vernikos G.S."/>
            <person name="Giddens S.R."/>
            <person name="Jackson R.W."/>
            <person name="Preston G.M."/>
            <person name="Zhang X.X."/>
            <person name="Moon C.D."/>
            <person name="Gehrig S.M."/>
            <person name="Godfrey S.A."/>
            <person name="Knight C.G."/>
            <person name="Malone J.G."/>
            <person name="Robinson Z."/>
            <person name="Spiers A.J."/>
            <person name="Harris S."/>
            <person name="Challis G.L."/>
            <person name="Yaxley A.M."/>
            <person name="Harris D."/>
            <person name="Seeger K."/>
            <person name="Murphy L."/>
            <person name="Rutter S."/>
            <person name="Squares R."/>
            <person name="Quail M.A."/>
            <person name="Saunders E."/>
            <person name="Mavromatis K."/>
            <person name="Brettin T.S."/>
            <person name="Bentley S.D."/>
            <person name="Hothersall J."/>
            <person name="Stephens E."/>
            <person name="Thomas C.M."/>
            <person name="Parkhill J."/>
            <person name="Levy S.B."/>
            <person name="Rainey P.B."/>
            <person name="Thomson N.R."/>
        </authorList>
    </citation>
    <scope>NUCLEOTIDE SEQUENCE [LARGE SCALE GENOMIC DNA]</scope>
    <source>
        <strain evidence="1 2">Pf0-1</strain>
    </source>
</reference>
<dbReference type="KEGG" id="pfo:Pfl01_2038"/>
<accession>Q3KEM5</accession>
<sequence>MGYQNYKTKGVDLFFTEENKSIPFQQTGLKDQPKINELASKMFTIDKNKIQEYWLEEIYPRQNSITFNNGFYCFFEHSAKEEKLTKKKIWIPANDFLLNHTDICEGLSTIYTAEGSNNNSFTCGECLASGDDGFIALSKKDTGELVWLIVLSGTNPFEKIIIHNSSIHVQSSSGTLAIVPTDRPDNLSIEWS</sequence>
<name>Q3KEM5_PSEPF</name>
<dbReference type="eggNOG" id="ENOG5031UG3">
    <property type="taxonomic scope" value="Bacteria"/>
</dbReference>
<organism evidence="1 2">
    <name type="scientific">Pseudomonas fluorescens (strain Pf0-1)</name>
    <dbReference type="NCBI Taxonomy" id="205922"/>
    <lineage>
        <taxon>Bacteria</taxon>
        <taxon>Pseudomonadati</taxon>
        <taxon>Pseudomonadota</taxon>
        <taxon>Gammaproteobacteria</taxon>
        <taxon>Pseudomonadales</taxon>
        <taxon>Pseudomonadaceae</taxon>
        <taxon>Pseudomonas</taxon>
    </lineage>
</organism>